<reference evidence="5 6" key="1">
    <citation type="submission" date="2024-04" db="EMBL/GenBank/DDBJ databases">
        <title>Albibacterium profundi sp. nov., isolated from sediment of the Challenger Deep of Mariana Trench.</title>
        <authorList>
            <person name="Wang Y."/>
        </authorList>
    </citation>
    <scope>NUCLEOTIDE SEQUENCE [LARGE SCALE GENOMIC DNA]</scope>
    <source>
        <strain evidence="5 6">RHL897</strain>
    </source>
</reference>
<dbReference type="Pfam" id="PF00535">
    <property type="entry name" value="Glycos_transf_2"/>
    <property type="match status" value="1"/>
</dbReference>
<protein>
    <submittedName>
        <fullName evidence="5">Glycosyltransferase family 2 protein</fullName>
        <ecNumber evidence="5">2.4.-.-</ecNumber>
    </submittedName>
</protein>
<dbReference type="InterPro" id="IPR029044">
    <property type="entry name" value="Nucleotide-diphossugar_trans"/>
</dbReference>
<dbReference type="Proteomes" id="UP001580928">
    <property type="component" value="Unassembled WGS sequence"/>
</dbReference>
<organism evidence="5 6">
    <name type="scientific">Albibacterium profundi</name>
    <dbReference type="NCBI Taxonomy" id="3134906"/>
    <lineage>
        <taxon>Bacteria</taxon>
        <taxon>Pseudomonadati</taxon>
        <taxon>Bacteroidota</taxon>
        <taxon>Sphingobacteriia</taxon>
        <taxon>Sphingobacteriales</taxon>
        <taxon>Sphingobacteriaceae</taxon>
        <taxon>Albibacterium</taxon>
    </lineage>
</organism>
<dbReference type="CDD" id="cd04186">
    <property type="entry name" value="GT_2_like_c"/>
    <property type="match status" value="1"/>
</dbReference>
<dbReference type="PANTHER" id="PTHR43179:SF12">
    <property type="entry name" value="GALACTOFURANOSYLTRANSFERASE GLFT2"/>
    <property type="match status" value="1"/>
</dbReference>
<dbReference type="RefSeq" id="WP_375556506.1">
    <property type="nucleotide sequence ID" value="NZ_JBBVGT010000002.1"/>
</dbReference>
<evidence type="ECO:0000256" key="2">
    <source>
        <dbReference type="ARBA" id="ARBA00022676"/>
    </source>
</evidence>
<evidence type="ECO:0000313" key="5">
    <source>
        <dbReference type="EMBL" id="MFB5944948.1"/>
    </source>
</evidence>
<feature type="domain" description="Glycosyltransferase 2-like" evidence="4">
    <location>
        <begin position="9"/>
        <end position="122"/>
    </location>
</feature>
<evidence type="ECO:0000256" key="1">
    <source>
        <dbReference type="ARBA" id="ARBA00006739"/>
    </source>
</evidence>
<evidence type="ECO:0000256" key="3">
    <source>
        <dbReference type="ARBA" id="ARBA00022679"/>
    </source>
</evidence>
<dbReference type="Gene3D" id="3.90.550.10">
    <property type="entry name" value="Spore Coat Polysaccharide Biosynthesis Protein SpsA, Chain A"/>
    <property type="match status" value="1"/>
</dbReference>
<sequence>MHNYPSVAIVILNWNGKFHLESFLPSVYNSTYPNLEFVIGDNASTDDSIDFIENNFPLIRIIRNDANYGFAEGYNRVLEQVEADYFILLNSDVEVTNNWIEPIIAAMESDPEVAAAQPKIRSWSLKDSFEYAGAAGGFIDRYGYPFCRGRLFNHVERDIGQYNDSKEIFWATGAALFIRSDRWKEIGGFDSDFFAHMEEIDLCWRLKRRGHKIWYYSDSEVYHVGGGTLDKSNAQKTFLNFRNNLFMILKNARYPNCTIFIRLWLDLIALLRFALSGKFADAGAVSRAHIDLFRNYRRMIKKRNAFTAPFLTSKVYDGLIIWDFFVKNKRRFGDLREDKFS</sequence>
<keyword evidence="6" id="KW-1185">Reference proteome</keyword>
<comment type="caution">
    <text evidence="5">The sequence shown here is derived from an EMBL/GenBank/DDBJ whole genome shotgun (WGS) entry which is preliminary data.</text>
</comment>
<accession>A0ABV5CC57</accession>
<dbReference type="InterPro" id="IPR001173">
    <property type="entry name" value="Glyco_trans_2-like"/>
</dbReference>
<gene>
    <name evidence="5" type="ORF">WKR92_03805</name>
</gene>
<comment type="similarity">
    <text evidence="1">Belongs to the glycosyltransferase 2 family.</text>
</comment>
<dbReference type="SUPFAM" id="SSF53448">
    <property type="entry name" value="Nucleotide-diphospho-sugar transferases"/>
    <property type="match status" value="1"/>
</dbReference>
<dbReference type="EC" id="2.4.-.-" evidence="5"/>
<keyword evidence="3 5" id="KW-0808">Transferase</keyword>
<evidence type="ECO:0000259" key="4">
    <source>
        <dbReference type="Pfam" id="PF00535"/>
    </source>
</evidence>
<keyword evidence="2 5" id="KW-0328">Glycosyltransferase</keyword>
<dbReference type="GO" id="GO:0016757">
    <property type="term" value="F:glycosyltransferase activity"/>
    <property type="evidence" value="ECO:0007669"/>
    <property type="project" value="UniProtKB-KW"/>
</dbReference>
<dbReference type="EMBL" id="JBBVGT010000002">
    <property type="protein sequence ID" value="MFB5944948.1"/>
    <property type="molecule type" value="Genomic_DNA"/>
</dbReference>
<dbReference type="PANTHER" id="PTHR43179">
    <property type="entry name" value="RHAMNOSYLTRANSFERASE WBBL"/>
    <property type="match status" value="1"/>
</dbReference>
<proteinExistence type="inferred from homology"/>
<name>A0ABV5CC57_9SPHI</name>
<evidence type="ECO:0000313" key="6">
    <source>
        <dbReference type="Proteomes" id="UP001580928"/>
    </source>
</evidence>